<feature type="transmembrane region" description="Helical" evidence="5">
    <location>
        <begin position="41"/>
        <end position="62"/>
    </location>
</feature>
<feature type="transmembrane region" description="Helical" evidence="5">
    <location>
        <begin position="243"/>
        <end position="262"/>
    </location>
</feature>
<feature type="domain" description="Major facilitator superfamily (MFS) profile" evidence="6">
    <location>
        <begin position="1"/>
        <end position="356"/>
    </location>
</feature>
<feature type="transmembrane region" description="Helical" evidence="5">
    <location>
        <begin position="303"/>
        <end position="324"/>
    </location>
</feature>
<evidence type="ECO:0000313" key="7">
    <source>
        <dbReference type="EMBL" id="GAA4781051.1"/>
    </source>
</evidence>
<dbReference type="Gene3D" id="1.20.1250.20">
    <property type="entry name" value="MFS general substrate transporter like domains"/>
    <property type="match status" value="2"/>
</dbReference>
<organism evidence="7 8">
    <name type="scientific">Microbacterium gilvum</name>
    <dbReference type="NCBI Taxonomy" id="1336204"/>
    <lineage>
        <taxon>Bacteria</taxon>
        <taxon>Bacillati</taxon>
        <taxon>Actinomycetota</taxon>
        <taxon>Actinomycetes</taxon>
        <taxon>Micrococcales</taxon>
        <taxon>Microbacteriaceae</taxon>
        <taxon>Microbacterium</taxon>
    </lineage>
</organism>
<accession>A0ABP9AGB3</accession>
<dbReference type="EMBL" id="BAABKO010000005">
    <property type="protein sequence ID" value="GAA4781051.1"/>
    <property type="molecule type" value="Genomic_DNA"/>
</dbReference>
<dbReference type="InterPro" id="IPR036259">
    <property type="entry name" value="MFS_trans_sf"/>
</dbReference>
<proteinExistence type="predicted"/>
<feature type="transmembrane region" description="Helical" evidence="5">
    <location>
        <begin position="177"/>
        <end position="195"/>
    </location>
</feature>
<keyword evidence="2 5" id="KW-0812">Transmembrane</keyword>
<dbReference type="InterPro" id="IPR020846">
    <property type="entry name" value="MFS_dom"/>
</dbReference>
<feature type="transmembrane region" description="Helical" evidence="5">
    <location>
        <begin position="68"/>
        <end position="87"/>
    </location>
</feature>
<feature type="transmembrane region" description="Helical" evidence="5">
    <location>
        <begin position="135"/>
        <end position="156"/>
    </location>
</feature>
<dbReference type="Pfam" id="PF07690">
    <property type="entry name" value="MFS_1"/>
    <property type="match status" value="1"/>
</dbReference>
<feature type="transmembrane region" description="Helical" evidence="5">
    <location>
        <begin position="268"/>
        <end position="291"/>
    </location>
</feature>
<evidence type="ECO:0000256" key="1">
    <source>
        <dbReference type="ARBA" id="ARBA00004651"/>
    </source>
</evidence>
<evidence type="ECO:0000256" key="2">
    <source>
        <dbReference type="ARBA" id="ARBA00022692"/>
    </source>
</evidence>
<feature type="transmembrane region" description="Helical" evidence="5">
    <location>
        <begin position="330"/>
        <end position="351"/>
    </location>
</feature>
<feature type="transmembrane region" description="Helical" evidence="5">
    <location>
        <begin position="12"/>
        <end position="34"/>
    </location>
</feature>
<evidence type="ECO:0000256" key="3">
    <source>
        <dbReference type="ARBA" id="ARBA00022989"/>
    </source>
</evidence>
<dbReference type="InterPro" id="IPR011701">
    <property type="entry name" value="MFS"/>
</dbReference>
<dbReference type="PANTHER" id="PTHR23514">
    <property type="entry name" value="BYPASS OF STOP CODON PROTEIN 6"/>
    <property type="match status" value="1"/>
</dbReference>
<evidence type="ECO:0000313" key="8">
    <source>
        <dbReference type="Proteomes" id="UP001501645"/>
    </source>
</evidence>
<evidence type="ECO:0000256" key="5">
    <source>
        <dbReference type="SAM" id="Phobius"/>
    </source>
</evidence>
<evidence type="ECO:0000259" key="6">
    <source>
        <dbReference type="PROSITE" id="PS50850"/>
    </source>
</evidence>
<feature type="transmembrane region" description="Helical" evidence="5">
    <location>
        <begin position="215"/>
        <end position="236"/>
    </location>
</feature>
<name>A0ABP9AGB3_9MICO</name>
<comment type="caution">
    <text evidence="7">The sequence shown here is derived from an EMBL/GenBank/DDBJ whole genome shotgun (WGS) entry which is preliminary data.</text>
</comment>
<dbReference type="SUPFAM" id="SSF103473">
    <property type="entry name" value="MFS general substrate transporter"/>
    <property type="match status" value="1"/>
</dbReference>
<protein>
    <submittedName>
        <fullName evidence="7">MFS transporter</fullName>
    </submittedName>
</protein>
<dbReference type="Proteomes" id="UP001501645">
    <property type="component" value="Unassembled WGS sequence"/>
</dbReference>
<gene>
    <name evidence="7" type="ORF">GCM10023351_27630</name>
</gene>
<sequence>MRELVGARTDQMGYILFGLSIGSMIGILSSAVLVARLGTRIVIAAGTASAALGVATVGAGAFLGDGVVVAIGLGLFGLGMGGGEVALNVEGAEVERAIGRSVMPLMHGFFSLGTVVGAVVGMLLTAVAFPVWIHLVVVGALIAVVLVAAVRAIPGGNGRSVGTAERAPRPAVWKDPGLLLVGGVILALAMAEGSANDWLPILMVDGHGFDEALAAAVYAVFAAAMTLGRFVGGWFVDRFGRAAVLGGSALLGAIGLAVVIFVDSQVGAAAAVILWGIGASLGFPVALSAAGDSGDPSETAARVSFAATIGYIAFLVGPPVLGVLGEHYGLRAAMIVVLALVAVAIFLAPAARTPAERMSARR</sequence>
<evidence type="ECO:0000256" key="4">
    <source>
        <dbReference type="ARBA" id="ARBA00023136"/>
    </source>
</evidence>
<feature type="transmembrane region" description="Helical" evidence="5">
    <location>
        <begin position="108"/>
        <end position="129"/>
    </location>
</feature>
<keyword evidence="8" id="KW-1185">Reference proteome</keyword>
<dbReference type="InterPro" id="IPR051788">
    <property type="entry name" value="MFS_Transporter"/>
</dbReference>
<keyword evidence="4 5" id="KW-0472">Membrane</keyword>
<comment type="subcellular location">
    <subcellularLocation>
        <location evidence="1">Cell membrane</location>
        <topology evidence="1">Multi-pass membrane protein</topology>
    </subcellularLocation>
</comment>
<dbReference type="PROSITE" id="PS50850">
    <property type="entry name" value="MFS"/>
    <property type="match status" value="1"/>
</dbReference>
<dbReference type="CDD" id="cd17393">
    <property type="entry name" value="MFS_MosC_like"/>
    <property type="match status" value="1"/>
</dbReference>
<reference evidence="8" key="1">
    <citation type="journal article" date="2019" name="Int. J. Syst. Evol. Microbiol.">
        <title>The Global Catalogue of Microorganisms (GCM) 10K type strain sequencing project: providing services to taxonomists for standard genome sequencing and annotation.</title>
        <authorList>
            <consortium name="The Broad Institute Genomics Platform"/>
            <consortium name="The Broad Institute Genome Sequencing Center for Infectious Disease"/>
            <person name="Wu L."/>
            <person name="Ma J."/>
        </authorList>
    </citation>
    <scope>NUCLEOTIDE SEQUENCE [LARGE SCALE GENOMIC DNA]</scope>
    <source>
        <strain evidence="8">JCM 18537</strain>
    </source>
</reference>
<keyword evidence="3 5" id="KW-1133">Transmembrane helix</keyword>
<dbReference type="PANTHER" id="PTHR23514:SF13">
    <property type="entry name" value="INNER MEMBRANE PROTEIN YBJJ"/>
    <property type="match status" value="1"/>
</dbReference>